<organism evidence="3 4">
    <name type="scientific">Acidiphilium iwatense</name>
    <dbReference type="NCBI Taxonomy" id="768198"/>
    <lineage>
        <taxon>Bacteria</taxon>
        <taxon>Pseudomonadati</taxon>
        <taxon>Pseudomonadota</taxon>
        <taxon>Alphaproteobacteria</taxon>
        <taxon>Acetobacterales</taxon>
        <taxon>Acidocellaceae</taxon>
        <taxon>Acidiphilium</taxon>
    </lineage>
</organism>
<keyword evidence="2" id="KW-0472">Membrane</keyword>
<comment type="caution">
    <text evidence="3">The sequence shown here is derived from an EMBL/GenBank/DDBJ whole genome shotgun (WGS) entry which is preliminary data.</text>
</comment>
<gene>
    <name evidence="3" type="ORF">L2A60_06760</name>
</gene>
<keyword evidence="4" id="KW-1185">Reference proteome</keyword>
<evidence type="ECO:0008006" key="5">
    <source>
        <dbReference type="Google" id="ProtNLM"/>
    </source>
</evidence>
<evidence type="ECO:0000256" key="1">
    <source>
        <dbReference type="SAM" id="MobiDB-lite"/>
    </source>
</evidence>
<accession>A0ABS9DUI4</accession>
<dbReference type="RefSeq" id="WP_235703618.1">
    <property type="nucleotide sequence ID" value="NZ_JAKGBZ010000009.1"/>
</dbReference>
<keyword evidence="2" id="KW-0812">Transmembrane</keyword>
<dbReference type="Proteomes" id="UP001521209">
    <property type="component" value="Unassembled WGS sequence"/>
</dbReference>
<name>A0ABS9DUI4_9PROT</name>
<evidence type="ECO:0000313" key="4">
    <source>
        <dbReference type="Proteomes" id="UP001521209"/>
    </source>
</evidence>
<proteinExistence type="predicted"/>
<dbReference type="EMBL" id="JAKGBZ010000009">
    <property type="protein sequence ID" value="MCF3946384.1"/>
    <property type="molecule type" value="Genomic_DNA"/>
</dbReference>
<feature type="transmembrane region" description="Helical" evidence="2">
    <location>
        <begin position="12"/>
        <end position="32"/>
    </location>
</feature>
<keyword evidence="2" id="KW-1133">Transmembrane helix</keyword>
<evidence type="ECO:0000313" key="3">
    <source>
        <dbReference type="EMBL" id="MCF3946384.1"/>
    </source>
</evidence>
<protein>
    <recommendedName>
        <fullName evidence="5">TadE family protein</fullName>
    </recommendedName>
</protein>
<evidence type="ECO:0000256" key="2">
    <source>
        <dbReference type="SAM" id="Phobius"/>
    </source>
</evidence>
<feature type="compositionally biased region" description="Polar residues" evidence="1">
    <location>
        <begin position="101"/>
        <end position="116"/>
    </location>
</feature>
<feature type="region of interest" description="Disordered" evidence="1">
    <location>
        <begin position="94"/>
        <end position="116"/>
    </location>
</feature>
<reference evidence="3 4" key="1">
    <citation type="submission" date="2022-01" db="EMBL/GenBank/DDBJ databases">
        <authorList>
            <person name="Won M."/>
            <person name="Kim S.-J."/>
            <person name="Kwon S.-W."/>
        </authorList>
    </citation>
    <scope>NUCLEOTIDE SEQUENCE [LARGE SCALE GENOMIC DNA]</scope>
    <source>
        <strain evidence="3 4">KCTC 23505</strain>
    </source>
</reference>
<sequence length="154" mass="16253">MKSRVGDKRGSVSVEVALVSAFFLIPLTLGAWDGLFALAARYQTDAALHTLYYFAWSNPNDATNIQDLQTLLGAINRTAIAPIGMAATYPQTPPQECLQPDGSSTPSASNGTCPTGTPETMVTYRLTTSVDLPFAVPGFANPTAITTGGTVRIQ</sequence>